<dbReference type="PROSITE" id="PS51819">
    <property type="entry name" value="VOC"/>
    <property type="match status" value="1"/>
</dbReference>
<dbReference type="OrthoDB" id="9793039at2"/>
<proteinExistence type="predicted"/>
<evidence type="ECO:0000259" key="1">
    <source>
        <dbReference type="PROSITE" id="PS51819"/>
    </source>
</evidence>
<keyword evidence="2" id="KW-0560">Oxidoreductase</keyword>
<dbReference type="STRING" id="880070.Cycma_4346"/>
<dbReference type="Gene3D" id="3.10.180.10">
    <property type="entry name" value="2,3-Dihydroxybiphenyl 1,2-Dioxygenase, domain 1"/>
    <property type="match status" value="1"/>
</dbReference>
<protein>
    <submittedName>
        <fullName evidence="2">Glyoxalase/bleomycin resistance protein/dioxygenase</fullName>
    </submittedName>
</protein>
<evidence type="ECO:0000313" key="2">
    <source>
        <dbReference type="EMBL" id="AEL28048.1"/>
    </source>
</evidence>
<dbReference type="PANTHER" id="PTHR36503:SF2">
    <property type="entry name" value="BLR2408 PROTEIN"/>
    <property type="match status" value="1"/>
</dbReference>
<keyword evidence="2" id="KW-0223">Dioxygenase</keyword>
<dbReference type="RefSeq" id="WP_014022332.1">
    <property type="nucleotide sequence ID" value="NC_015914.1"/>
</dbReference>
<dbReference type="InterPro" id="IPR004360">
    <property type="entry name" value="Glyas_Fos-R_dOase_dom"/>
</dbReference>
<dbReference type="HOGENOM" id="CLU_046006_21_0_10"/>
<feature type="domain" description="VOC" evidence="1">
    <location>
        <begin position="3"/>
        <end position="125"/>
    </location>
</feature>
<dbReference type="EMBL" id="CP002955">
    <property type="protein sequence ID" value="AEL28048.1"/>
    <property type="molecule type" value="Genomic_DNA"/>
</dbReference>
<name>G0IXQ1_CYCMS</name>
<dbReference type="GO" id="GO:0051213">
    <property type="term" value="F:dioxygenase activity"/>
    <property type="evidence" value="ECO:0007669"/>
    <property type="project" value="UniProtKB-KW"/>
</dbReference>
<dbReference type="InterPro" id="IPR037523">
    <property type="entry name" value="VOC_core"/>
</dbReference>
<evidence type="ECO:0000313" key="3">
    <source>
        <dbReference type="Proteomes" id="UP000001635"/>
    </source>
</evidence>
<reference evidence="3" key="1">
    <citation type="submission" date="2011-07" db="EMBL/GenBank/DDBJ databases">
        <title>The complete genome of Cyclobacterium marinum DSM 745.</title>
        <authorList>
            <person name="Lucas S."/>
            <person name="Han J."/>
            <person name="Lapidus A."/>
            <person name="Bruce D."/>
            <person name="Goodwin L."/>
            <person name="Pitluck S."/>
            <person name="Peters L."/>
            <person name="Kyrpides N."/>
            <person name="Mavromatis K."/>
            <person name="Ivanova N."/>
            <person name="Ovchinnikova G."/>
            <person name="Chertkov O."/>
            <person name="Detter J.C."/>
            <person name="Tapia R."/>
            <person name="Han C."/>
            <person name="Land M."/>
            <person name="Hauser L."/>
            <person name="Markowitz V."/>
            <person name="Cheng J.-F."/>
            <person name="Hugenholtz P."/>
            <person name="Woyke T."/>
            <person name="Wu D."/>
            <person name="Tindall B."/>
            <person name="Schuetze A."/>
            <person name="Brambilla E."/>
            <person name="Klenk H.-P."/>
            <person name="Eisen J.A."/>
        </authorList>
    </citation>
    <scope>NUCLEOTIDE SEQUENCE [LARGE SCALE GENOMIC DNA]</scope>
    <source>
        <strain evidence="3">ATCC 25205 / DSM 745 / LMG 13164 / NCIMB 1802</strain>
    </source>
</reference>
<dbReference type="KEGG" id="cmr:Cycma_4346"/>
<sequence>MTQELWLNLPVKDLQNTKVFFSELGFEKLRVAPEMIGFKIGGVSVLMVTETQFEKYALNKVTDTSQGNELLLSIGAPSKAFVDRMASKVEEAGGKVISVPTVIQGWMYGFTFKDLDGHRWNYLYMDFDKMKQ</sequence>
<dbReference type="Pfam" id="PF00903">
    <property type="entry name" value="Glyoxalase"/>
    <property type="match status" value="1"/>
</dbReference>
<dbReference type="eggNOG" id="COG3607">
    <property type="taxonomic scope" value="Bacteria"/>
</dbReference>
<dbReference type="SUPFAM" id="SSF54593">
    <property type="entry name" value="Glyoxalase/Bleomycin resistance protein/Dihydroxybiphenyl dioxygenase"/>
    <property type="match status" value="1"/>
</dbReference>
<dbReference type="PANTHER" id="PTHR36503">
    <property type="entry name" value="BLR2520 PROTEIN"/>
    <property type="match status" value="1"/>
</dbReference>
<keyword evidence="3" id="KW-1185">Reference proteome</keyword>
<dbReference type="InterPro" id="IPR029068">
    <property type="entry name" value="Glyas_Bleomycin-R_OHBP_Dase"/>
</dbReference>
<gene>
    <name evidence="2" type="ordered locus">Cycma_4346</name>
</gene>
<accession>G0IXQ1</accession>
<dbReference type="Proteomes" id="UP000001635">
    <property type="component" value="Chromosome"/>
</dbReference>
<dbReference type="AlphaFoldDB" id="G0IXQ1"/>
<organism evidence="2 3">
    <name type="scientific">Cyclobacterium marinum (strain ATCC 25205 / DSM 745 / LMG 13164 / NCIMB 1802)</name>
    <name type="common">Flectobacillus marinus</name>
    <dbReference type="NCBI Taxonomy" id="880070"/>
    <lineage>
        <taxon>Bacteria</taxon>
        <taxon>Pseudomonadati</taxon>
        <taxon>Bacteroidota</taxon>
        <taxon>Cytophagia</taxon>
        <taxon>Cytophagales</taxon>
        <taxon>Cyclobacteriaceae</taxon>
        <taxon>Cyclobacterium</taxon>
    </lineage>
</organism>